<comment type="caution">
    <text evidence="1">The sequence shown here is derived from an EMBL/GenBank/DDBJ whole genome shotgun (WGS) entry which is preliminary data.</text>
</comment>
<name>A0A9J5XB43_SOLCO</name>
<sequence>MLKNKNVVLQLIATEKCNSNICLQDQSGEVTWYTRDLRQWYQLFGAQPAQIGVDTAQAHDFFIALSSKKNHRRSSTSVEEEADQLELASKEKTFHF</sequence>
<dbReference type="EMBL" id="JACXVP010000009">
    <property type="protein sequence ID" value="KAG5585577.1"/>
    <property type="molecule type" value="Genomic_DNA"/>
</dbReference>
<keyword evidence="2" id="KW-1185">Reference proteome</keyword>
<dbReference type="AlphaFoldDB" id="A0A9J5XB43"/>
<organism evidence="1 2">
    <name type="scientific">Solanum commersonii</name>
    <name type="common">Commerson's wild potato</name>
    <name type="synonym">Commerson's nightshade</name>
    <dbReference type="NCBI Taxonomy" id="4109"/>
    <lineage>
        <taxon>Eukaryota</taxon>
        <taxon>Viridiplantae</taxon>
        <taxon>Streptophyta</taxon>
        <taxon>Embryophyta</taxon>
        <taxon>Tracheophyta</taxon>
        <taxon>Spermatophyta</taxon>
        <taxon>Magnoliopsida</taxon>
        <taxon>eudicotyledons</taxon>
        <taxon>Gunneridae</taxon>
        <taxon>Pentapetalae</taxon>
        <taxon>asterids</taxon>
        <taxon>lamiids</taxon>
        <taxon>Solanales</taxon>
        <taxon>Solanaceae</taxon>
        <taxon>Solanoideae</taxon>
        <taxon>Solaneae</taxon>
        <taxon>Solanum</taxon>
    </lineage>
</organism>
<protein>
    <submittedName>
        <fullName evidence="1">Uncharacterized protein</fullName>
    </submittedName>
</protein>
<gene>
    <name evidence="1" type="ORF">H5410_046011</name>
</gene>
<evidence type="ECO:0000313" key="1">
    <source>
        <dbReference type="EMBL" id="KAG5585577.1"/>
    </source>
</evidence>
<accession>A0A9J5XB43</accession>
<reference evidence="1 2" key="1">
    <citation type="submission" date="2020-09" db="EMBL/GenBank/DDBJ databases">
        <title>De no assembly of potato wild relative species, Solanum commersonii.</title>
        <authorList>
            <person name="Cho K."/>
        </authorList>
    </citation>
    <scope>NUCLEOTIDE SEQUENCE [LARGE SCALE GENOMIC DNA]</scope>
    <source>
        <strain evidence="1">LZ3.2</strain>
        <tissue evidence="1">Leaf</tissue>
    </source>
</reference>
<proteinExistence type="predicted"/>
<evidence type="ECO:0000313" key="2">
    <source>
        <dbReference type="Proteomes" id="UP000824120"/>
    </source>
</evidence>
<dbReference type="Proteomes" id="UP000824120">
    <property type="component" value="Chromosome 9"/>
</dbReference>